<evidence type="ECO:0000313" key="1">
    <source>
        <dbReference type="EMBL" id="MCD9646554.1"/>
    </source>
</evidence>
<protein>
    <submittedName>
        <fullName evidence="1">Uncharacterized protein</fullName>
    </submittedName>
</protein>
<organism evidence="1 2">
    <name type="scientific">Datura stramonium</name>
    <name type="common">Jimsonweed</name>
    <name type="synonym">Common thornapple</name>
    <dbReference type="NCBI Taxonomy" id="4076"/>
    <lineage>
        <taxon>Eukaryota</taxon>
        <taxon>Viridiplantae</taxon>
        <taxon>Streptophyta</taxon>
        <taxon>Embryophyta</taxon>
        <taxon>Tracheophyta</taxon>
        <taxon>Spermatophyta</taxon>
        <taxon>Magnoliopsida</taxon>
        <taxon>eudicotyledons</taxon>
        <taxon>Gunneridae</taxon>
        <taxon>Pentapetalae</taxon>
        <taxon>asterids</taxon>
        <taxon>lamiids</taxon>
        <taxon>Solanales</taxon>
        <taxon>Solanaceae</taxon>
        <taxon>Solanoideae</taxon>
        <taxon>Datureae</taxon>
        <taxon>Datura</taxon>
    </lineage>
</organism>
<proteinExistence type="predicted"/>
<dbReference type="Proteomes" id="UP000823775">
    <property type="component" value="Unassembled WGS sequence"/>
</dbReference>
<accession>A0ABS8VKS1</accession>
<reference evidence="1 2" key="1">
    <citation type="journal article" date="2021" name="BMC Genomics">
        <title>Datura genome reveals duplications of psychoactive alkaloid biosynthetic genes and high mutation rate following tissue culture.</title>
        <authorList>
            <person name="Rajewski A."/>
            <person name="Carter-House D."/>
            <person name="Stajich J."/>
            <person name="Litt A."/>
        </authorList>
    </citation>
    <scope>NUCLEOTIDE SEQUENCE [LARGE SCALE GENOMIC DNA]</scope>
    <source>
        <strain evidence="1">AR-01</strain>
    </source>
</reference>
<evidence type="ECO:0000313" key="2">
    <source>
        <dbReference type="Proteomes" id="UP000823775"/>
    </source>
</evidence>
<comment type="caution">
    <text evidence="1">The sequence shown here is derived from an EMBL/GenBank/DDBJ whole genome shotgun (WGS) entry which is preliminary data.</text>
</comment>
<sequence length="138" mass="15566">MSTILDSLAISPLFSSNLRPALRPSPPLSATWDRRFPLKFTGFSKSYTPFSNQVSLVSSSKICRRTSSVSGETSDVAFDGVRNPKIKLIRTEYERRTKYKSAAVRKFNEYSQLIHVTNGVPRFLNRGFSTALNLKMLL</sequence>
<name>A0ABS8VKS1_DATST</name>
<keyword evidence="2" id="KW-1185">Reference proteome</keyword>
<dbReference type="EMBL" id="JACEIK010004836">
    <property type="protein sequence ID" value="MCD9646554.1"/>
    <property type="molecule type" value="Genomic_DNA"/>
</dbReference>
<gene>
    <name evidence="1" type="ORF">HAX54_036474</name>
</gene>